<dbReference type="EMBL" id="BARV01007539">
    <property type="protein sequence ID" value="GAI09364.1"/>
    <property type="molecule type" value="Genomic_DNA"/>
</dbReference>
<gene>
    <name evidence="1" type="ORF">S06H3_15332</name>
</gene>
<evidence type="ECO:0000313" key="1">
    <source>
        <dbReference type="EMBL" id="GAI09364.1"/>
    </source>
</evidence>
<protein>
    <submittedName>
        <fullName evidence="1">Uncharacterized protein</fullName>
    </submittedName>
</protein>
<reference evidence="1" key="1">
    <citation type="journal article" date="2014" name="Front. Microbiol.">
        <title>High frequency of phylogenetically diverse reductive dehalogenase-homologous genes in deep subseafloor sedimentary metagenomes.</title>
        <authorList>
            <person name="Kawai M."/>
            <person name="Futagami T."/>
            <person name="Toyoda A."/>
            <person name="Takaki Y."/>
            <person name="Nishi S."/>
            <person name="Hori S."/>
            <person name="Arai W."/>
            <person name="Tsubouchi T."/>
            <person name="Morono Y."/>
            <person name="Uchiyama I."/>
            <person name="Ito T."/>
            <person name="Fujiyama A."/>
            <person name="Inagaki F."/>
            <person name="Takami H."/>
        </authorList>
    </citation>
    <scope>NUCLEOTIDE SEQUENCE</scope>
    <source>
        <strain evidence="1">Expedition CK06-06</strain>
    </source>
</reference>
<name>X1MSI8_9ZZZZ</name>
<proteinExistence type="predicted"/>
<comment type="caution">
    <text evidence="1">The sequence shown here is derived from an EMBL/GenBank/DDBJ whole genome shotgun (WGS) entry which is preliminary data.</text>
</comment>
<dbReference type="AlphaFoldDB" id="X1MSI8"/>
<organism evidence="1">
    <name type="scientific">marine sediment metagenome</name>
    <dbReference type="NCBI Taxonomy" id="412755"/>
    <lineage>
        <taxon>unclassified sequences</taxon>
        <taxon>metagenomes</taxon>
        <taxon>ecological metagenomes</taxon>
    </lineage>
</organism>
<accession>X1MSI8</accession>
<sequence>MSDEVLLNGVIMQKTVDGVEYTRCFHCGIFFSPTIVDMELQLFCSKECKKANDEYWQKIIAKDKTFKS</sequence>